<evidence type="ECO:0000256" key="2">
    <source>
        <dbReference type="SAM" id="SignalP"/>
    </source>
</evidence>
<dbReference type="SUPFAM" id="SSF56024">
    <property type="entry name" value="Phospholipase D/nuclease"/>
    <property type="match status" value="2"/>
</dbReference>
<dbReference type="Proteomes" id="UP000285636">
    <property type="component" value="Unassembled WGS sequence"/>
</dbReference>
<feature type="signal peptide" evidence="2">
    <location>
        <begin position="1"/>
        <end position="21"/>
    </location>
</feature>
<dbReference type="SMART" id="SM00155">
    <property type="entry name" value="PLDc"/>
    <property type="match status" value="2"/>
</dbReference>
<dbReference type="RefSeq" id="WP_123434909.1">
    <property type="nucleotide sequence ID" value="NZ_MOBK01000007.1"/>
</dbReference>
<dbReference type="Pfam" id="PF13091">
    <property type="entry name" value="PLDc_2"/>
    <property type="match status" value="2"/>
</dbReference>
<feature type="coiled-coil region" evidence="1">
    <location>
        <begin position="242"/>
        <end position="269"/>
    </location>
</feature>
<keyword evidence="1" id="KW-0175">Coiled coil</keyword>
<feature type="domain" description="PLD phosphodiesterase" evidence="3">
    <location>
        <begin position="165"/>
        <end position="192"/>
    </location>
</feature>
<organism evidence="4 5">
    <name type="scientific">Pseudomonas brassicacearum</name>
    <dbReference type="NCBI Taxonomy" id="930166"/>
    <lineage>
        <taxon>Bacteria</taxon>
        <taxon>Pseudomonadati</taxon>
        <taxon>Pseudomonadota</taxon>
        <taxon>Gammaproteobacteria</taxon>
        <taxon>Pseudomonadales</taxon>
        <taxon>Pseudomonadaceae</taxon>
        <taxon>Pseudomonas</taxon>
    </lineage>
</organism>
<feature type="domain" description="PLD phosphodiesterase" evidence="3">
    <location>
        <begin position="416"/>
        <end position="443"/>
    </location>
</feature>
<dbReference type="PROSITE" id="PS50035">
    <property type="entry name" value="PLD"/>
    <property type="match status" value="2"/>
</dbReference>
<dbReference type="PROSITE" id="PS51257">
    <property type="entry name" value="PROKAR_LIPOPROTEIN"/>
    <property type="match status" value="1"/>
</dbReference>
<sequence length="524" mass="58102">MRVRQNLLAALLFASFLSGCASVDVQRQASQALPASDSAFGRSVQAQAAPHQGQSGFRLLSDSTEAFTARAELIRNAQSSLDLQYYIVHDGISTRMLVEELLKAADRGVRVRVLLDDTTSDGLDQIIATLAAHPNIQIRVFNPLHLGRSTGVTRAMGRLFNLSQQHRRMHNKLWLADNSMAIVGGRNLGDEYFDAEPNLNFTDIDMLGVGPVAEQLGHSFDQYWNSALSKPIEQFLSSKPTAKDLENTRTRLEESLDDTRKQNHALYQQLMTFKTHPRLDIWRRELIWAWSQALWDAPSKVLADGEPDPHLLLTTQLAPELRGVSKELIMISAYFVPGQPGLVYLTGRADAGVSVSLLTNSLEATDVPAVHGGYAPYRKALLEHGVKLFELRRQPGEGGGSGSGPHFFGRPAYQGSDSSLHSKAMIFDQQKSFVGSFNFDPRSVLWNTEVGVLVDSPELAAHVRDLAMQGMAPPLSYEAKLEDGKVVWVTEDDGKLHTLTKEPGSWWRRFNAWMSTTVGLERML</sequence>
<dbReference type="CDD" id="cd09111">
    <property type="entry name" value="PLDc_ymdC_like_1"/>
    <property type="match status" value="1"/>
</dbReference>
<evidence type="ECO:0000313" key="4">
    <source>
        <dbReference type="EMBL" id="RON19172.1"/>
    </source>
</evidence>
<dbReference type="PANTHER" id="PTHR21248:SF12">
    <property type="entry name" value="CARDIOLIPIN SYNTHASE C"/>
    <property type="match status" value="1"/>
</dbReference>
<dbReference type="Gene3D" id="3.30.870.10">
    <property type="entry name" value="Endonuclease Chain A"/>
    <property type="match status" value="2"/>
</dbReference>
<comment type="caution">
    <text evidence="4">The sequence shown here is derived from an EMBL/GenBank/DDBJ whole genome shotgun (WGS) entry which is preliminary data.</text>
</comment>
<evidence type="ECO:0000256" key="1">
    <source>
        <dbReference type="SAM" id="Coils"/>
    </source>
</evidence>
<proteinExistence type="predicted"/>
<dbReference type="InterPro" id="IPR001736">
    <property type="entry name" value="PLipase_D/transphosphatidylase"/>
</dbReference>
<evidence type="ECO:0000313" key="5">
    <source>
        <dbReference type="Proteomes" id="UP000285636"/>
    </source>
</evidence>
<dbReference type="GO" id="GO:0032049">
    <property type="term" value="P:cardiolipin biosynthetic process"/>
    <property type="evidence" value="ECO:0007669"/>
    <property type="project" value="UniProtKB-ARBA"/>
</dbReference>
<dbReference type="GO" id="GO:0030572">
    <property type="term" value="F:phosphatidyltransferase activity"/>
    <property type="evidence" value="ECO:0007669"/>
    <property type="project" value="UniProtKB-ARBA"/>
</dbReference>
<evidence type="ECO:0000259" key="3">
    <source>
        <dbReference type="PROSITE" id="PS50035"/>
    </source>
</evidence>
<dbReference type="AlphaFoldDB" id="A0A423I188"/>
<dbReference type="CDD" id="cd09113">
    <property type="entry name" value="PLDc_ymdC_like_2"/>
    <property type="match status" value="1"/>
</dbReference>
<dbReference type="EMBL" id="MOBK01000007">
    <property type="protein sequence ID" value="RON19172.1"/>
    <property type="molecule type" value="Genomic_DNA"/>
</dbReference>
<dbReference type="PANTHER" id="PTHR21248">
    <property type="entry name" value="CARDIOLIPIN SYNTHASE"/>
    <property type="match status" value="1"/>
</dbReference>
<keyword evidence="2" id="KW-0732">Signal</keyword>
<reference evidence="4 5" key="1">
    <citation type="submission" date="2016-10" db="EMBL/GenBank/DDBJ databases">
        <title>Comparative genome analysis of multiple Pseudomonas spp. focuses on biocontrol and plant growth promoting traits.</title>
        <authorList>
            <person name="Tao X.-Y."/>
            <person name="Taylor C.G."/>
        </authorList>
    </citation>
    <scope>NUCLEOTIDE SEQUENCE [LARGE SCALE GENOMIC DNA]</scope>
    <source>
        <strain evidence="4 5">38D7</strain>
    </source>
</reference>
<accession>A0A423I188</accession>
<name>A0A423I188_9PSED</name>
<gene>
    <name evidence="4" type="ORF">BK660_20065</name>
</gene>
<dbReference type="InterPro" id="IPR025202">
    <property type="entry name" value="PLD-like_dom"/>
</dbReference>
<feature type="chain" id="PRO_5018972913" evidence="2">
    <location>
        <begin position="22"/>
        <end position="524"/>
    </location>
</feature>
<protein>
    <submittedName>
        <fullName evidence="4">Phospholipase</fullName>
    </submittedName>
</protein>